<evidence type="ECO:0000256" key="1">
    <source>
        <dbReference type="SAM" id="MobiDB-lite"/>
    </source>
</evidence>
<proteinExistence type="predicted"/>
<keyword evidence="3" id="KW-1185">Reference proteome</keyword>
<name>A0A8J4F236_9CHLO</name>
<dbReference type="AlphaFoldDB" id="A0A8J4F236"/>
<reference evidence="2" key="1">
    <citation type="journal article" date="2021" name="Proc. Natl. Acad. Sci. U.S.A.">
        <title>Three genomes in the algal genus Volvox reveal the fate of a haploid sex-determining region after a transition to homothallism.</title>
        <authorList>
            <person name="Yamamoto K."/>
            <person name="Hamaji T."/>
            <person name="Kawai-Toyooka H."/>
            <person name="Matsuzaki R."/>
            <person name="Takahashi F."/>
            <person name="Nishimura Y."/>
            <person name="Kawachi M."/>
            <person name="Noguchi H."/>
            <person name="Minakuchi Y."/>
            <person name="Umen J.G."/>
            <person name="Toyoda A."/>
            <person name="Nozaki H."/>
        </authorList>
    </citation>
    <scope>NUCLEOTIDE SEQUENCE</scope>
    <source>
        <strain evidence="2">NIES-3780</strain>
    </source>
</reference>
<feature type="compositionally biased region" description="Acidic residues" evidence="1">
    <location>
        <begin position="297"/>
        <end position="308"/>
    </location>
</feature>
<sequence>HQLARLLLGVDLGGSRRLAADGHHALSYVVAIAAVLSRLNWLSTMTLGSSLAAADVADDLGDMTAVVAAVTSELRREGGGDSDRELRLSPLVLHLQSTETGQQQPDREPLAGGDGGGSGAATGTARNGAPSSASDSSATAMATATATVTATATATASSDVYLDVQLGPPELWIRCGRLHVMEGSRVDVPKDGREITEAGHRHLVRRLLQNLDERHGAVLEPHPTGCRGLDVAIGALTEVQKVLLDQGRDFIIVPMLRSSQLKGAYSDIMGCFETRLRSALLAEVSADAPSVAGPGDGGDDGGGDDGGDDGGGGDPVAATSRARAALASSSRTTTKSPNACGTGSSGCGSSHSSSSAGAASRPFSTSTSTSTGSVAPTVTTRTGMKIRPDWRQRRDLVNNWALCCLLGLTGSEEMDRQCVHFGVMDLLSSPCIESQVRMLLDGAISGTLDVHTILCERVRLVVLECPKGQPDAVVFA</sequence>
<accession>A0A8J4F236</accession>
<dbReference type="EMBL" id="BNCO01000015">
    <property type="protein sequence ID" value="GIL53402.1"/>
    <property type="molecule type" value="Genomic_DNA"/>
</dbReference>
<feature type="compositionally biased region" description="Low complexity" evidence="1">
    <location>
        <begin position="315"/>
        <end position="380"/>
    </location>
</feature>
<feature type="non-terminal residue" evidence="2">
    <location>
        <position position="476"/>
    </location>
</feature>
<feature type="region of interest" description="Disordered" evidence="1">
    <location>
        <begin position="97"/>
        <end position="136"/>
    </location>
</feature>
<evidence type="ECO:0000313" key="3">
    <source>
        <dbReference type="Proteomes" id="UP000747399"/>
    </source>
</evidence>
<feature type="region of interest" description="Disordered" evidence="1">
    <location>
        <begin position="288"/>
        <end position="382"/>
    </location>
</feature>
<protein>
    <submittedName>
        <fullName evidence="2">Uncharacterized protein</fullName>
    </submittedName>
</protein>
<dbReference type="Proteomes" id="UP000747399">
    <property type="component" value="Unassembled WGS sequence"/>
</dbReference>
<gene>
    <name evidence="2" type="ORF">Vafri_9040</name>
</gene>
<feature type="compositionally biased region" description="Low complexity" evidence="1">
    <location>
        <begin position="121"/>
        <end position="136"/>
    </location>
</feature>
<organism evidence="2 3">
    <name type="scientific">Volvox africanus</name>
    <dbReference type="NCBI Taxonomy" id="51714"/>
    <lineage>
        <taxon>Eukaryota</taxon>
        <taxon>Viridiplantae</taxon>
        <taxon>Chlorophyta</taxon>
        <taxon>core chlorophytes</taxon>
        <taxon>Chlorophyceae</taxon>
        <taxon>CS clade</taxon>
        <taxon>Chlamydomonadales</taxon>
        <taxon>Volvocaceae</taxon>
        <taxon>Volvox</taxon>
    </lineage>
</organism>
<evidence type="ECO:0000313" key="2">
    <source>
        <dbReference type="EMBL" id="GIL53402.1"/>
    </source>
</evidence>
<comment type="caution">
    <text evidence="2">The sequence shown here is derived from an EMBL/GenBank/DDBJ whole genome shotgun (WGS) entry which is preliminary data.</text>
</comment>